<dbReference type="STRING" id="695939.SAMN00790413_01927"/>
<dbReference type="AlphaFoldDB" id="A0A1W1VIV3"/>
<gene>
    <name evidence="1" type="ORF">SAMN00790413_01927</name>
</gene>
<dbReference type="Proteomes" id="UP000192582">
    <property type="component" value="Unassembled WGS sequence"/>
</dbReference>
<accession>A0A1W1VIV3</accession>
<protein>
    <submittedName>
        <fullName evidence="1">Uncharacterized protein</fullName>
    </submittedName>
</protein>
<proteinExistence type="predicted"/>
<dbReference type="RefSeq" id="WP_139806943.1">
    <property type="nucleotide sequence ID" value="NZ_FWWU01000009.1"/>
</dbReference>
<reference evidence="1 2" key="1">
    <citation type="submission" date="2017-04" db="EMBL/GenBank/DDBJ databases">
        <authorList>
            <person name="Afonso C.L."/>
            <person name="Miller P.J."/>
            <person name="Scott M.A."/>
            <person name="Spackman E."/>
            <person name="Goraichik I."/>
            <person name="Dimitrov K.M."/>
            <person name="Suarez D.L."/>
            <person name="Swayne D.E."/>
        </authorList>
    </citation>
    <scope>NUCLEOTIDE SEQUENCE [LARGE SCALE GENOMIC DNA]</scope>
    <source>
        <strain evidence="1 2">KR-140</strain>
    </source>
</reference>
<name>A0A1W1VIV3_9DEIO</name>
<sequence length="109" mass="12394">MEYMPYAEVMTTPHVALAARLAALERARYRALAEEAELLAMVGEISWGQEVVGTMPTSKQDYKIVDTPFRRYLRNLRRKSEGLPEQELEVEKVERRKGVAKKMAAALLA</sequence>
<organism evidence="1 2">
    <name type="scientific">Deinococcus hopiensis KR-140</name>
    <dbReference type="NCBI Taxonomy" id="695939"/>
    <lineage>
        <taxon>Bacteria</taxon>
        <taxon>Thermotogati</taxon>
        <taxon>Deinococcota</taxon>
        <taxon>Deinococci</taxon>
        <taxon>Deinococcales</taxon>
        <taxon>Deinococcaceae</taxon>
        <taxon>Deinococcus</taxon>
    </lineage>
</organism>
<keyword evidence="2" id="KW-1185">Reference proteome</keyword>
<evidence type="ECO:0000313" key="1">
    <source>
        <dbReference type="EMBL" id="SMB93307.1"/>
    </source>
</evidence>
<dbReference type="EMBL" id="FWWU01000009">
    <property type="protein sequence ID" value="SMB93307.1"/>
    <property type="molecule type" value="Genomic_DNA"/>
</dbReference>
<evidence type="ECO:0000313" key="2">
    <source>
        <dbReference type="Proteomes" id="UP000192582"/>
    </source>
</evidence>
<dbReference type="OrthoDB" id="10018213at2"/>